<organism evidence="1 2">
    <name type="scientific">Deinococcus radiopugnans</name>
    <dbReference type="NCBI Taxonomy" id="57497"/>
    <lineage>
        <taxon>Bacteria</taxon>
        <taxon>Thermotogati</taxon>
        <taxon>Deinococcota</taxon>
        <taxon>Deinococci</taxon>
        <taxon>Deinococcales</taxon>
        <taxon>Deinococcaceae</taxon>
        <taxon>Deinococcus</taxon>
    </lineage>
</organism>
<reference evidence="2" key="1">
    <citation type="submission" date="2014-11" db="EMBL/GenBank/DDBJ databases">
        <title>Hymenobacter sp. DG25B genome submission.</title>
        <authorList>
            <person name="Jung H.-Y."/>
            <person name="Kim M.K."/>
            <person name="Srinivasan S."/>
            <person name="Lim S."/>
        </authorList>
    </citation>
    <scope>NUCLEOTIDE SEQUENCE [LARGE SCALE GENOMIC DNA]</scope>
    <source>
        <strain evidence="2">DY59</strain>
    </source>
</reference>
<dbReference type="EMBL" id="CP010028">
    <property type="protein sequence ID" value="AIZ44943.1"/>
    <property type="molecule type" value="Genomic_DNA"/>
</dbReference>
<evidence type="ECO:0000313" key="2">
    <source>
        <dbReference type="Proteomes" id="UP000030634"/>
    </source>
</evidence>
<gene>
    <name evidence="1" type="ORF">QR90_07215</name>
</gene>
<name>A0A0A7KK79_9DEIO</name>
<protein>
    <submittedName>
        <fullName evidence="1">Uncharacterized protein</fullName>
    </submittedName>
</protein>
<dbReference type="AlphaFoldDB" id="A0A0A7KK79"/>
<sequence length="157" mass="16851">MGENAPHTVITREELTGVEFDWFAADVRGHVAQFMAAGDTGVPQAALASEELLEALHVWIDTRPETEPPNAPAGGFDEHLTPPQRRGAYVYDRVPEQSGLYRLVAAPRTPFTVAELPAHLRAYLGGLTLDVTFGEGWLHVGLDGAAQARADAGIQPG</sequence>
<dbReference type="RefSeq" id="WP_039683435.1">
    <property type="nucleotide sequence ID" value="NZ_CP010028.1"/>
</dbReference>
<accession>A0A0A7KK79</accession>
<proteinExistence type="predicted"/>
<dbReference type="HOGENOM" id="CLU_1872023_0_0_0"/>
<evidence type="ECO:0000313" key="1">
    <source>
        <dbReference type="EMBL" id="AIZ44943.1"/>
    </source>
</evidence>
<dbReference type="Proteomes" id="UP000030634">
    <property type="component" value="Chromosome"/>
</dbReference>
<dbReference type="STRING" id="1182571.QR90_07215"/>
<dbReference type="KEGG" id="dsw:QR90_07215"/>